<dbReference type="InterPro" id="IPR038577">
    <property type="entry name" value="GT10-like_C_sf"/>
</dbReference>
<name>A0AAD9JDY3_9ANNE</name>
<evidence type="ECO:0000256" key="4">
    <source>
        <dbReference type="ARBA" id="ARBA00022676"/>
    </source>
</evidence>
<keyword evidence="10" id="KW-1185">Reference proteome</keyword>
<keyword evidence="5 7" id="KW-0808">Transferase</keyword>
<dbReference type="InterPro" id="IPR001503">
    <property type="entry name" value="Glyco_trans_10"/>
</dbReference>
<evidence type="ECO:0000256" key="5">
    <source>
        <dbReference type="ARBA" id="ARBA00022679"/>
    </source>
</evidence>
<dbReference type="EMBL" id="JAODUP010000367">
    <property type="protein sequence ID" value="KAK2151338.1"/>
    <property type="molecule type" value="Genomic_DNA"/>
</dbReference>
<keyword evidence="7" id="KW-0472">Membrane</keyword>
<evidence type="ECO:0000256" key="2">
    <source>
        <dbReference type="ARBA" id="ARBA00004922"/>
    </source>
</evidence>
<dbReference type="GO" id="GO:0032580">
    <property type="term" value="C:Golgi cisterna membrane"/>
    <property type="evidence" value="ECO:0007669"/>
    <property type="project" value="UniProtKB-SubCell"/>
</dbReference>
<evidence type="ECO:0000256" key="1">
    <source>
        <dbReference type="ARBA" id="ARBA00004323"/>
    </source>
</evidence>
<dbReference type="PANTHER" id="PTHR48438:SF1">
    <property type="entry name" value="ALPHA-(1,3)-FUCOSYLTRANSFERASE C-RELATED"/>
    <property type="match status" value="1"/>
</dbReference>
<dbReference type="PANTHER" id="PTHR48438">
    <property type="entry name" value="ALPHA-(1,3)-FUCOSYLTRANSFERASE C-RELATED"/>
    <property type="match status" value="1"/>
</dbReference>
<comment type="caution">
    <text evidence="9">The sequence shown here is derived from an EMBL/GenBank/DDBJ whole genome shotgun (WGS) entry which is preliminary data.</text>
</comment>
<keyword evidence="7" id="KW-0812">Transmembrane</keyword>
<proteinExistence type="inferred from homology"/>
<dbReference type="GO" id="GO:0000139">
    <property type="term" value="C:Golgi membrane"/>
    <property type="evidence" value="ECO:0007669"/>
    <property type="project" value="UniProtKB-SubCell"/>
</dbReference>
<evidence type="ECO:0000256" key="7">
    <source>
        <dbReference type="RuleBase" id="RU003832"/>
    </source>
</evidence>
<protein>
    <recommendedName>
        <fullName evidence="7">Fucosyltransferase</fullName>
        <ecNumber evidence="7">2.4.1.-</ecNumber>
    </recommendedName>
</protein>
<comment type="similarity">
    <text evidence="3 7">Belongs to the glycosyltransferase 10 family.</text>
</comment>
<keyword evidence="6 7" id="KW-0333">Golgi apparatus</keyword>
<evidence type="ECO:0000313" key="10">
    <source>
        <dbReference type="Proteomes" id="UP001208570"/>
    </source>
</evidence>
<accession>A0AAD9JDY3</accession>
<dbReference type="EC" id="2.4.1.-" evidence="7"/>
<reference evidence="9" key="1">
    <citation type="journal article" date="2023" name="Mol. Biol. Evol.">
        <title>Third-Generation Sequencing Reveals the Adaptive Role of the Epigenome in Three Deep-Sea Polychaetes.</title>
        <authorList>
            <person name="Perez M."/>
            <person name="Aroh O."/>
            <person name="Sun Y."/>
            <person name="Lan Y."/>
            <person name="Juniper S.K."/>
            <person name="Young C.R."/>
            <person name="Angers B."/>
            <person name="Qian P.Y."/>
        </authorList>
    </citation>
    <scope>NUCLEOTIDE SEQUENCE</scope>
    <source>
        <strain evidence="9">P08H-3</strain>
    </source>
</reference>
<evidence type="ECO:0000313" key="9">
    <source>
        <dbReference type="EMBL" id="KAK2151338.1"/>
    </source>
</evidence>
<feature type="domain" description="Fucosyltransferase C-terminal" evidence="8">
    <location>
        <begin position="4"/>
        <end position="112"/>
    </location>
</feature>
<dbReference type="AlphaFoldDB" id="A0AAD9JDY3"/>
<gene>
    <name evidence="9" type="ORF">LSH36_367g07011</name>
</gene>
<dbReference type="SUPFAM" id="SSF53756">
    <property type="entry name" value="UDP-Glycosyltransferase/glycogen phosphorylase"/>
    <property type="match status" value="1"/>
</dbReference>
<comment type="pathway">
    <text evidence="2">Protein modification; protein glycosylation.</text>
</comment>
<organism evidence="9 10">
    <name type="scientific">Paralvinella palmiformis</name>
    <dbReference type="NCBI Taxonomy" id="53620"/>
    <lineage>
        <taxon>Eukaryota</taxon>
        <taxon>Metazoa</taxon>
        <taxon>Spiralia</taxon>
        <taxon>Lophotrochozoa</taxon>
        <taxon>Annelida</taxon>
        <taxon>Polychaeta</taxon>
        <taxon>Sedentaria</taxon>
        <taxon>Canalipalpata</taxon>
        <taxon>Terebellida</taxon>
        <taxon>Terebelliformia</taxon>
        <taxon>Alvinellidae</taxon>
        <taxon>Paralvinella</taxon>
    </lineage>
</organism>
<dbReference type="InterPro" id="IPR055270">
    <property type="entry name" value="Glyco_tran_10_C"/>
</dbReference>
<evidence type="ECO:0000259" key="8">
    <source>
        <dbReference type="Pfam" id="PF00852"/>
    </source>
</evidence>
<dbReference type="Pfam" id="PF00852">
    <property type="entry name" value="Glyco_transf_10"/>
    <property type="match status" value="1"/>
</dbReference>
<comment type="subcellular location">
    <subcellularLocation>
        <location evidence="1">Golgi apparatus membrane</location>
        <topology evidence="1">Single-pass type II membrane protein</topology>
    </subcellularLocation>
    <subcellularLocation>
        <location evidence="7">Golgi apparatus</location>
        <location evidence="7">Golgi stack membrane</location>
        <topology evidence="7">Single-pass type II membrane protein</topology>
    </subcellularLocation>
</comment>
<sequence>MDRFRNIEKQYKFYLAFENSLYVDYVTEKAYRTLAMYMVPVVLNGVDNDKLLPPYSYIDVRHFRSPRRLADYLKRLDSNDEEYMECFEWKKRYQPKRGQKHPFCRLCEILNNFNLLLTRSAVSSSSGIEFD</sequence>
<dbReference type="Gene3D" id="3.40.50.11660">
    <property type="entry name" value="Glycosyl transferase family 10, C-terminal domain"/>
    <property type="match status" value="1"/>
</dbReference>
<keyword evidence="4 7" id="KW-0328">Glycosyltransferase</keyword>
<evidence type="ECO:0000256" key="6">
    <source>
        <dbReference type="ARBA" id="ARBA00023034"/>
    </source>
</evidence>
<dbReference type="GO" id="GO:0008417">
    <property type="term" value="F:fucosyltransferase activity"/>
    <property type="evidence" value="ECO:0007669"/>
    <property type="project" value="InterPro"/>
</dbReference>
<dbReference type="Proteomes" id="UP001208570">
    <property type="component" value="Unassembled WGS sequence"/>
</dbReference>
<evidence type="ECO:0000256" key="3">
    <source>
        <dbReference type="ARBA" id="ARBA00008919"/>
    </source>
</evidence>